<dbReference type="EnsemblPlants" id="QL04p035337:mrna">
    <property type="protein sequence ID" value="QL04p035337:mrna"/>
    <property type="gene ID" value="QL04p035337"/>
</dbReference>
<evidence type="ECO:0000313" key="2">
    <source>
        <dbReference type="EnsemblPlants" id="QL04p035337:mrna"/>
    </source>
</evidence>
<protein>
    <submittedName>
        <fullName evidence="2">Uncharacterized protein</fullName>
    </submittedName>
</protein>
<dbReference type="AlphaFoldDB" id="A0A7N2LFJ0"/>
<reference evidence="2 3" key="1">
    <citation type="journal article" date="2016" name="G3 (Bethesda)">
        <title>First Draft Assembly and Annotation of the Genome of a California Endemic Oak Quercus lobata Nee (Fagaceae).</title>
        <authorList>
            <person name="Sork V.L."/>
            <person name="Fitz-Gibbon S.T."/>
            <person name="Puiu D."/>
            <person name="Crepeau M."/>
            <person name="Gugger P.F."/>
            <person name="Sherman R."/>
            <person name="Stevens K."/>
            <person name="Langley C.H."/>
            <person name="Pellegrini M."/>
            <person name="Salzberg S.L."/>
        </authorList>
    </citation>
    <scope>NUCLEOTIDE SEQUENCE [LARGE SCALE GENOMIC DNA]</scope>
    <source>
        <strain evidence="2 3">cv. SW786</strain>
    </source>
</reference>
<dbReference type="Gramene" id="QL04p035337:mrna">
    <property type="protein sequence ID" value="QL04p035337:mrna"/>
    <property type="gene ID" value="QL04p035337"/>
</dbReference>
<dbReference type="InParanoid" id="A0A7N2LFJ0"/>
<feature type="compositionally biased region" description="Polar residues" evidence="1">
    <location>
        <begin position="242"/>
        <end position="260"/>
    </location>
</feature>
<accession>A0A7N2LFJ0</accession>
<dbReference type="EMBL" id="LRBV02000004">
    <property type="status" value="NOT_ANNOTATED_CDS"/>
    <property type="molecule type" value="Genomic_DNA"/>
</dbReference>
<reference evidence="2" key="2">
    <citation type="submission" date="2021-01" db="UniProtKB">
        <authorList>
            <consortium name="EnsemblPlants"/>
        </authorList>
    </citation>
    <scope>IDENTIFICATION</scope>
</reference>
<proteinExistence type="predicted"/>
<organism evidence="2 3">
    <name type="scientific">Quercus lobata</name>
    <name type="common">Valley oak</name>
    <dbReference type="NCBI Taxonomy" id="97700"/>
    <lineage>
        <taxon>Eukaryota</taxon>
        <taxon>Viridiplantae</taxon>
        <taxon>Streptophyta</taxon>
        <taxon>Embryophyta</taxon>
        <taxon>Tracheophyta</taxon>
        <taxon>Spermatophyta</taxon>
        <taxon>Magnoliopsida</taxon>
        <taxon>eudicotyledons</taxon>
        <taxon>Gunneridae</taxon>
        <taxon>Pentapetalae</taxon>
        <taxon>rosids</taxon>
        <taxon>fabids</taxon>
        <taxon>Fagales</taxon>
        <taxon>Fagaceae</taxon>
        <taxon>Quercus</taxon>
    </lineage>
</organism>
<name>A0A7N2LFJ0_QUELO</name>
<evidence type="ECO:0000256" key="1">
    <source>
        <dbReference type="SAM" id="MobiDB-lite"/>
    </source>
</evidence>
<feature type="region of interest" description="Disordered" evidence="1">
    <location>
        <begin position="242"/>
        <end position="272"/>
    </location>
</feature>
<sequence length="299" mass="33585">MAVEASKVAISKQKAQFSILFKLQTTKDFNKEAFKATCVNLWRSSQGVTIKEVELPTAAVMSNPRQSVPFGTLPGRDTTVLAPEKKLVPISKGISNFQMDKVVKITEIASNSNSDDVILDQNHDKPNCFLPSDIVASHLDTNLNCDKTIIPRELEHCDNAEIYNIDFFESSSNTKSIHHNYLVSEIEVSNFENSIEKLPEIYEDIEMDFSYEEPTENLKLKTSSLHSWKRVIRNKAKLNSNDSLVSTPLPSKQSAGASVSNKDLDLNHKQKKKKQMIEKCSIHLVIPITRVGPQPQFNP</sequence>
<dbReference type="Proteomes" id="UP000594261">
    <property type="component" value="Chromosome 4"/>
</dbReference>
<evidence type="ECO:0000313" key="3">
    <source>
        <dbReference type="Proteomes" id="UP000594261"/>
    </source>
</evidence>
<keyword evidence="3" id="KW-1185">Reference proteome</keyword>